<protein>
    <submittedName>
        <fullName evidence="3">Uncharacterized protein YciI</fullName>
    </submittedName>
</protein>
<keyword evidence="4" id="KW-1185">Reference proteome</keyword>
<dbReference type="Proteomes" id="UP000562027">
    <property type="component" value="Unassembled WGS sequence"/>
</dbReference>
<dbReference type="InterPro" id="IPR005545">
    <property type="entry name" value="YCII"/>
</dbReference>
<sequence length="98" mass="11345">MLFIVHFVDHPQRQALRQLQMAAHLLWLNEHQETVLQAGSLRERVDEPAKGGLWIVDAADKETVLSLLKTDPFWIHGLRASVEVLHWSKAFEDRKVLI</sequence>
<dbReference type="AlphaFoldDB" id="A0A840L8V2"/>
<dbReference type="Gene3D" id="3.30.70.1060">
    <property type="entry name" value="Dimeric alpha+beta barrel"/>
    <property type="match status" value="1"/>
</dbReference>
<accession>A0A840L8V2</accession>
<dbReference type="RefSeq" id="WP_184301266.1">
    <property type="nucleotide sequence ID" value="NZ_JACHLP010000006.1"/>
</dbReference>
<dbReference type="EMBL" id="JACHLP010000006">
    <property type="protein sequence ID" value="MBB4844600.1"/>
    <property type="molecule type" value="Genomic_DNA"/>
</dbReference>
<evidence type="ECO:0000313" key="4">
    <source>
        <dbReference type="Proteomes" id="UP000562027"/>
    </source>
</evidence>
<evidence type="ECO:0000259" key="2">
    <source>
        <dbReference type="Pfam" id="PF03795"/>
    </source>
</evidence>
<organism evidence="3 4">
    <name type="scientific">Roseateles oligotrophus</name>
    <dbReference type="NCBI Taxonomy" id="1769250"/>
    <lineage>
        <taxon>Bacteria</taxon>
        <taxon>Pseudomonadati</taxon>
        <taxon>Pseudomonadota</taxon>
        <taxon>Betaproteobacteria</taxon>
        <taxon>Burkholderiales</taxon>
        <taxon>Sphaerotilaceae</taxon>
        <taxon>Roseateles</taxon>
    </lineage>
</organism>
<evidence type="ECO:0000313" key="3">
    <source>
        <dbReference type="EMBL" id="MBB4844600.1"/>
    </source>
</evidence>
<name>A0A840L8V2_9BURK</name>
<reference evidence="3 4" key="1">
    <citation type="submission" date="2020-08" db="EMBL/GenBank/DDBJ databases">
        <title>Functional genomics of gut bacteria from endangered species of beetles.</title>
        <authorList>
            <person name="Carlos-Shanley C."/>
        </authorList>
    </citation>
    <scope>NUCLEOTIDE SEQUENCE [LARGE SCALE GENOMIC DNA]</scope>
    <source>
        <strain evidence="3 4">S00239</strain>
    </source>
</reference>
<feature type="domain" description="YCII-related" evidence="2">
    <location>
        <begin position="1"/>
        <end position="88"/>
    </location>
</feature>
<dbReference type="InterPro" id="IPR011008">
    <property type="entry name" value="Dimeric_a/b-barrel"/>
</dbReference>
<dbReference type="Pfam" id="PF03795">
    <property type="entry name" value="YCII"/>
    <property type="match status" value="1"/>
</dbReference>
<dbReference type="SUPFAM" id="SSF54909">
    <property type="entry name" value="Dimeric alpha+beta barrel"/>
    <property type="match status" value="1"/>
</dbReference>
<gene>
    <name evidence="3" type="ORF">HNP55_003144</name>
</gene>
<evidence type="ECO:0000256" key="1">
    <source>
        <dbReference type="ARBA" id="ARBA00007689"/>
    </source>
</evidence>
<proteinExistence type="inferred from homology"/>
<comment type="caution">
    <text evidence="3">The sequence shown here is derived from an EMBL/GenBank/DDBJ whole genome shotgun (WGS) entry which is preliminary data.</text>
</comment>
<comment type="similarity">
    <text evidence="1">Belongs to the YciI family.</text>
</comment>